<evidence type="ECO:0000259" key="3">
    <source>
        <dbReference type="Pfam" id="PF14870"/>
    </source>
</evidence>
<evidence type="ECO:0000256" key="2">
    <source>
        <dbReference type="ARBA" id="ARBA00023276"/>
    </source>
</evidence>
<dbReference type="Gene3D" id="2.130.10.10">
    <property type="entry name" value="YVTN repeat-like/Quinoprotein amine dehydrogenase"/>
    <property type="match status" value="1"/>
</dbReference>
<sequence length="312" mass="34788">MKKIKILSLIAILLISSLFYGCEKTVKHTDSSNQSVKVVSQANPTWKLTSEPVDLFSRNMVGFFNEKCGISVGLGGEIHYTIDGGKTWDLSSNSSLCLFGLNIVNTKVAYASGNGSTVLKTMDGGKNWRGVSCFGQSEPNHPRYLSFVDENTGWIATANKFEYNSKTLFLGSTKDGGNTWDNIIVPEEIEEILAIYLRTPDNGYIIDNKNNLYLTKDGGKTFIKQPLNLKDLYPSAKFEQRVVLNFTDENNAFIAYMNKDYKIQAVRSSDGVKTWTSEAFPDLNNGALYLSQDGKFLTLTYTDGSTKILQYR</sequence>
<dbReference type="Pfam" id="PF14870">
    <property type="entry name" value="PSII_BNR"/>
    <property type="match status" value="1"/>
</dbReference>
<accession>A0ABS1TIB1</accession>
<dbReference type="PROSITE" id="PS51257">
    <property type="entry name" value="PROKAR_LIPOPROTEIN"/>
    <property type="match status" value="1"/>
</dbReference>
<name>A0ABS1TIB1_9CLOT</name>
<keyword evidence="5" id="KW-1185">Reference proteome</keyword>
<feature type="domain" description="Photosynthesis system II assembly factor Ycf48/Hcf136-like" evidence="3">
    <location>
        <begin position="45"/>
        <end position="182"/>
    </location>
</feature>
<keyword evidence="2" id="KW-0604">Photosystem II</keyword>
<evidence type="ECO:0000313" key="4">
    <source>
        <dbReference type="EMBL" id="MBL4938527.1"/>
    </source>
</evidence>
<organism evidence="4 5">
    <name type="scientific">Clostridium rhizosphaerae</name>
    <dbReference type="NCBI Taxonomy" id="2803861"/>
    <lineage>
        <taxon>Bacteria</taxon>
        <taxon>Bacillati</taxon>
        <taxon>Bacillota</taxon>
        <taxon>Clostridia</taxon>
        <taxon>Eubacteriales</taxon>
        <taxon>Clostridiaceae</taxon>
        <taxon>Clostridium</taxon>
    </lineage>
</organism>
<dbReference type="InterPro" id="IPR015943">
    <property type="entry name" value="WD40/YVTN_repeat-like_dom_sf"/>
</dbReference>
<proteinExistence type="predicted"/>
<dbReference type="PANTHER" id="PTHR47199">
    <property type="entry name" value="PHOTOSYSTEM II STABILITY/ASSEMBLY FACTOR HCF136, CHLOROPLASTIC"/>
    <property type="match status" value="1"/>
</dbReference>
<dbReference type="PANTHER" id="PTHR47199:SF2">
    <property type="entry name" value="PHOTOSYSTEM II STABILITY_ASSEMBLY FACTOR HCF136, CHLOROPLASTIC"/>
    <property type="match status" value="1"/>
</dbReference>
<dbReference type="Proteomes" id="UP000632377">
    <property type="component" value="Unassembled WGS sequence"/>
</dbReference>
<evidence type="ECO:0000256" key="1">
    <source>
        <dbReference type="ARBA" id="ARBA00022531"/>
    </source>
</evidence>
<protein>
    <recommendedName>
        <fullName evidence="3">Photosynthesis system II assembly factor Ycf48/Hcf136-like domain-containing protein</fullName>
    </recommendedName>
</protein>
<dbReference type="InterPro" id="IPR028203">
    <property type="entry name" value="PSII_CF48-like_dom"/>
</dbReference>
<evidence type="ECO:0000313" key="5">
    <source>
        <dbReference type="Proteomes" id="UP000632377"/>
    </source>
</evidence>
<dbReference type="EMBL" id="JAESWC010000023">
    <property type="protein sequence ID" value="MBL4938527.1"/>
    <property type="molecule type" value="Genomic_DNA"/>
</dbReference>
<dbReference type="SUPFAM" id="SSF110296">
    <property type="entry name" value="Oligoxyloglucan reducing end-specific cellobiohydrolase"/>
    <property type="match status" value="1"/>
</dbReference>
<reference evidence="4 5" key="1">
    <citation type="submission" date="2021-01" db="EMBL/GenBank/DDBJ databases">
        <title>Genome public.</title>
        <authorList>
            <person name="Liu C."/>
            <person name="Sun Q."/>
        </authorList>
    </citation>
    <scope>NUCLEOTIDE SEQUENCE [LARGE SCALE GENOMIC DNA]</scope>
    <source>
        <strain evidence="4 5">YIM B02515</strain>
    </source>
</reference>
<dbReference type="RefSeq" id="WP_202751287.1">
    <property type="nucleotide sequence ID" value="NZ_JAESWC010000023.1"/>
</dbReference>
<keyword evidence="1" id="KW-0602">Photosynthesis</keyword>
<comment type="caution">
    <text evidence="4">The sequence shown here is derived from an EMBL/GenBank/DDBJ whole genome shotgun (WGS) entry which is preliminary data.</text>
</comment>
<gene>
    <name evidence="4" type="ORF">JK636_22745</name>
</gene>